<proteinExistence type="predicted"/>
<gene>
    <name evidence="2" type="ORF">FHX46_004226</name>
</gene>
<sequence length="413" mass="43735">MGLGRLFTRATGPLQHSRTIVSDGWRIGPSALITGDTGWGGGGYVRALGIPGVDRAVMLIADVLGGLPWDAYTDRGRNYAEKITPRPILLEQPNPEEARIATMSAWAADLVLNGNAVGVIADRNAAGLPTAVVPVPARNVGVRRAVGTTYSAVPTGAIEYSIGGSSFAADEVIHVKGPCEPGALRGVGVLEKHLNGSGSLDLAEELARQARNLGNTGIPTGVLKAISPDVTRDQLSDAKAAWLVAQRDRTVAALGPGTEFEALAWNPEELQLIEARKLSLLEVANIFGLPPRFLGAPSGGSMDYTNAEAESIDLLKFSLGGHVGRFEQTLSLHFPRGTWVQANLDAVLRADTLTRYQAHEIAVRNGWLLKSEVREIEDLPPVPGIDDDPEPEQQPAPAVPLPNQNPEPQGATA</sequence>
<evidence type="ECO:0000313" key="2">
    <source>
        <dbReference type="EMBL" id="NIH81696.1"/>
    </source>
</evidence>
<dbReference type="RefSeq" id="WP_167117824.1">
    <property type="nucleotide sequence ID" value="NZ_JAANOU010000001.1"/>
</dbReference>
<feature type="region of interest" description="Disordered" evidence="1">
    <location>
        <begin position="378"/>
        <end position="413"/>
    </location>
</feature>
<dbReference type="Gene3D" id="3.40.140.120">
    <property type="match status" value="1"/>
</dbReference>
<comment type="caution">
    <text evidence="2">The sequence shown here is derived from an EMBL/GenBank/DDBJ whole genome shotgun (WGS) entry which is preliminary data.</text>
</comment>
<organism evidence="2 3">
    <name type="scientific">Amycolatopsis viridis</name>
    <dbReference type="NCBI Taxonomy" id="185678"/>
    <lineage>
        <taxon>Bacteria</taxon>
        <taxon>Bacillati</taxon>
        <taxon>Actinomycetota</taxon>
        <taxon>Actinomycetes</taxon>
        <taxon>Pseudonocardiales</taxon>
        <taxon>Pseudonocardiaceae</taxon>
        <taxon>Amycolatopsis</taxon>
    </lineage>
</organism>
<reference evidence="2 3" key="1">
    <citation type="submission" date="2020-03" db="EMBL/GenBank/DDBJ databases">
        <title>Sequencing the genomes of 1000 actinobacteria strains.</title>
        <authorList>
            <person name="Klenk H.-P."/>
        </authorList>
    </citation>
    <scope>NUCLEOTIDE SEQUENCE [LARGE SCALE GENOMIC DNA]</scope>
    <source>
        <strain evidence="2 3">DSM 45668</strain>
    </source>
</reference>
<name>A0ABX0T2C0_9PSEU</name>
<dbReference type="Proteomes" id="UP000754495">
    <property type="component" value="Unassembled WGS sequence"/>
</dbReference>
<dbReference type="Pfam" id="PF04860">
    <property type="entry name" value="Phage_portal"/>
    <property type="match status" value="1"/>
</dbReference>
<dbReference type="Gene3D" id="1.20.1270.210">
    <property type="match status" value="1"/>
</dbReference>
<evidence type="ECO:0000313" key="3">
    <source>
        <dbReference type="Proteomes" id="UP000754495"/>
    </source>
</evidence>
<keyword evidence="3" id="KW-1185">Reference proteome</keyword>
<protein>
    <submittedName>
        <fullName evidence="2">HK97 family phage portal protein</fullName>
    </submittedName>
</protein>
<feature type="compositionally biased region" description="Pro residues" evidence="1">
    <location>
        <begin position="392"/>
        <end position="405"/>
    </location>
</feature>
<dbReference type="Gene3D" id="3.30.1120.70">
    <property type="match status" value="1"/>
</dbReference>
<dbReference type="NCBIfam" id="TIGR01537">
    <property type="entry name" value="portal_HK97"/>
    <property type="match status" value="1"/>
</dbReference>
<dbReference type="EMBL" id="JAANOU010000001">
    <property type="protein sequence ID" value="NIH81696.1"/>
    <property type="molecule type" value="Genomic_DNA"/>
</dbReference>
<dbReference type="InterPro" id="IPR006427">
    <property type="entry name" value="Portal_HK97"/>
</dbReference>
<dbReference type="InterPro" id="IPR006944">
    <property type="entry name" value="Phage/GTA_portal"/>
</dbReference>
<evidence type="ECO:0000256" key="1">
    <source>
        <dbReference type="SAM" id="MobiDB-lite"/>
    </source>
</evidence>
<accession>A0ABX0T2C0</accession>